<dbReference type="InterPro" id="IPR001466">
    <property type="entry name" value="Beta-lactam-related"/>
</dbReference>
<evidence type="ECO:0000313" key="2">
    <source>
        <dbReference type="EMBL" id="SDI39781.1"/>
    </source>
</evidence>
<dbReference type="AlphaFoldDB" id="A0A1G8K8P0"/>
<keyword evidence="3" id="KW-1185">Reference proteome</keyword>
<dbReference type="Proteomes" id="UP000199340">
    <property type="component" value="Unassembled WGS sequence"/>
</dbReference>
<dbReference type="STRING" id="490829.SAMN05421850_102446"/>
<dbReference type="EMBL" id="FNEB01000002">
    <property type="protein sequence ID" value="SDI39781.1"/>
    <property type="molecule type" value="Genomic_DNA"/>
</dbReference>
<name>A0A1G8K8P0_9RHOB</name>
<dbReference type="Gene3D" id="3.40.710.10">
    <property type="entry name" value="DD-peptidase/beta-lactamase superfamily"/>
    <property type="match status" value="1"/>
</dbReference>
<keyword evidence="2" id="KW-0378">Hydrolase</keyword>
<feature type="domain" description="Beta-lactamase-related" evidence="1">
    <location>
        <begin position="1"/>
        <end position="301"/>
    </location>
</feature>
<dbReference type="PANTHER" id="PTHR46825">
    <property type="entry name" value="D-ALANYL-D-ALANINE-CARBOXYPEPTIDASE/ENDOPEPTIDASE AMPH"/>
    <property type="match status" value="1"/>
</dbReference>
<dbReference type="Pfam" id="PF00144">
    <property type="entry name" value="Beta-lactamase"/>
    <property type="match status" value="1"/>
</dbReference>
<dbReference type="InterPro" id="IPR012338">
    <property type="entry name" value="Beta-lactam/transpept-like"/>
</dbReference>
<keyword evidence="2" id="KW-0645">Protease</keyword>
<reference evidence="2 3" key="1">
    <citation type="submission" date="2016-10" db="EMBL/GenBank/DDBJ databases">
        <authorList>
            <person name="de Groot N.N."/>
        </authorList>
    </citation>
    <scope>NUCLEOTIDE SEQUENCE [LARGE SCALE GENOMIC DNA]</scope>
    <source>
        <strain evidence="2 3">DSM 28010</strain>
    </source>
</reference>
<dbReference type="PANTHER" id="PTHR46825:SF9">
    <property type="entry name" value="BETA-LACTAMASE-RELATED DOMAIN-CONTAINING PROTEIN"/>
    <property type="match status" value="1"/>
</dbReference>
<evidence type="ECO:0000313" key="3">
    <source>
        <dbReference type="Proteomes" id="UP000199340"/>
    </source>
</evidence>
<dbReference type="InterPro" id="IPR050491">
    <property type="entry name" value="AmpC-like"/>
</dbReference>
<evidence type="ECO:0000259" key="1">
    <source>
        <dbReference type="Pfam" id="PF00144"/>
    </source>
</evidence>
<proteinExistence type="predicted"/>
<protein>
    <submittedName>
        <fullName evidence="2">D-alanyl-D-alanine carboxypeptidase</fullName>
    </submittedName>
</protein>
<keyword evidence="2" id="KW-0121">Carboxypeptidase</keyword>
<dbReference type="GO" id="GO:0004180">
    <property type="term" value="F:carboxypeptidase activity"/>
    <property type="evidence" value="ECO:0007669"/>
    <property type="project" value="UniProtKB-KW"/>
</dbReference>
<dbReference type="SUPFAM" id="SSF56601">
    <property type="entry name" value="beta-lactamase/transpeptidase-like"/>
    <property type="match status" value="1"/>
</dbReference>
<organism evidence="2 3">
    <name type="scientific">Lutimaribacter saemankumensis</name>
    <dbReference type="NCBI Taxonomy" id="490829"/>
    <lineage>
        <taxon>Bacteria</taxon>
        <taxon>Pseudomonadati</taxon>
        <taxon>Pseudomonadota</taxon>
        <taxon>Alphaproteobacteria</taxon>
        <taxon>Rhodobacterales</taxon>
        <taxon>Roseobacteraceae</taxon>
        <taxon>Lutimaribacter</taxon>
    </lineage>
</organism>
<accession>A0A1G8K8P0</accession>
<gene>
    <name evidence="2" type="ORF">SAMN05421850_102446</name>
</gene>
<sequence>MTPDTPMLAASIGKSFVAATVLALENEGHLSRKDRLSSYLGDRPWFGALPNAESITIDQLLHHTAGLPDHVHLPDFQEAFAQFNSEENELIPEQLVGYVAGLDPLFEAGTGWAYSDTGYVLLGLVIEETTGKPWQSSVYERFLSPLKLTGTKPSDGPNLPGLAVGYTYPENPLGLPERTADADGRLLWNPAVEFAGGGFVSTSVDLARWGHVLFNGDAMGFPYLDRLLDGVQVDQSSRGILYGAGIAIYPQTPRGPVWGHGGWIPGYVSSLRHYPEHGVTVAFQINSDIGIVDDTSDLVTEIEAALADLAISLSR</sequence>